<dbReference type="InterPro" id="IPR001533">
    <property type="entry name" value="Pterin_deHydtase"/>
</dbReference>
<dbReference type="RefSeq" id="WP_054565198.1">
    <property type="nucleotide sequence ID" value="NZ_FAOZ01000021.1"/>
</dbReference>
<dbReference type="GO" id="GO:0008124">
    <property type="term" value="F:4-alpha-hydroxytetrahydrobiopterin dehydratase activity"/>
    <property type="evidence" value="ECO:0007669"/>
    <property type="project" value="UniProtKB-EC"/>
</dbReference>
<keyword evidence="5" id="KW-0456">Lyase</keyword>
<proteinExistence type="inferred from homology"/>
<evidence type="ECO:0000256" key="1">
    <source>
        <dbReference type="ARBA" id="ARBA00001554"/>
    </source>
</evidence>
<organism evidence="6 7">
    <name type="scientific">Parafrankia irregularis</name>
    <dbReference type="NCBI Taxonomy" id="795642"/>
    <lineage>
        <taxon>Bacteria</taxon>
        <taxon>Bacillati</taxon>
        <taxon>Actinomycetota</taxon>
        <taxon>Actinomycetes</taxon>
        <taxon>Frankiales</taxon>
        <taxon>Frankiaceae</taxon>
        <taxon>Parafrankia</taxon>
    </lineage>
</organism>
<keyword evidence="7" id="KW-1185">Reference proteome</keyword>
<dbReference type="InterPro" id="IPR036428">
    <property type="entry name" value="PCD_sf"/>
</dbReference>
<evidence type="ECO:0000313" key="6">
    <source>
        <dbReference type="EMBL" id="CUU58656.1"/>
    </source>
</evidence>
<dbReference type="SUPFAM" id="SSF55248">
    <property type="entry name" value="PCD-like"/>
    <property type="match status" value="1"/>
</dbReference>
<sequence length="99" mass="10651">MPVRLDNSAVTTSLEALPGWIGDADRIRLEILVDGDEATAIVDEVMREADAMDHHPVVEHGPGSTIFTVWTHSAGGVTELDVELARRISSILRSAGVSF</sequence>
<evidence type="ECO:0000256" key="5">
    <source>
        <dbReference type="ARBA" id="ARBA00023239"/>
    </source>
</evidence>
<comment type="catalytic activity">
    <reaction evidence="1">
        <text>(4aS,6R)-4a-hydroxy-L-erythro-5,6,7,8-tetrahydrobiopterin = (6R)-L-erythro-6,7-dihydrobiopterin + H2O</text>
        <dbReference type="Rhea" id="RHEA:11920"/>
        <dbReference type="ChEBI" id="CHEBI:15377"/>
        <dbReference type="ChEBI" id="CHEBI:15642"/>
        <dbReference type="ChEBI" id="CHEBI:43120"/>
        <dbReference type="EC" id="4.2.1.96"/>
    </reaction>
</comment>
<evidence type="ECO:0000313" key="7">
    <source>
        <dbReference type="Proteomes" id="UP000198802"/>
    </source>
</evidence>
<dbReference type="Proteomes" id="UP000198802">
    <property type="component" value="Unassembled WGS sequence"/>
</dbReference>
<dbReference type="Pfam" id="PF01329">
    <property type="entry name" value="Pterin_4a"/>
    <property type="match status" value="1"/>
</dbReference>
<comment type="similarity">
    <text evidence="2">Belongs to the pterin-4-alpha-carbinolamine dehydratase family.</text>
</comment>
<accession>A0A0S4QSR9</accession>
<dbReference type="EC" id="4.2.1.96" evidence="3"/>
<dbReference type="EMBL" id="FAOZ01000021">
    <property type="protein sequence ID" value="CUU58656.1"/>
    <property type="molecule type" value="Genomic_DNA"/>
</dbReference>
<evidence type="ECO:0000256" key="3">
    <source>
        <dbReference type="ARBA" id="ARBA00013252"/>
    </source>
</evidence>
<dbReference type="Gene3D" id="3.30.1360.20">
    <property type="entry name" value="Transcriptional coactivator/pterin dehydratase"/>
    <property type="match status" value="1"/>
</dbReference>
<protein>
    <recommendedName>
        <fullName evidence="4">Putative pterin-4-alpha-carbinolamine dehydratase</fullName>
        <ecNumber evidence="3">4.2.1.96</ecNumber>
    </recommendedName>
</protein>
<dbReference type="GO" id="GO:0006729">
    <property type="term" value="P:tetrahydrobiopterin biosynthetic process"/>
    <property type="evidence" value="ECO:0007669"/>
    <property type="project" value="InterPro"/>
</dbReference>
<gene>
    <name evidence="6" type="ORF">Ga0074812_12132</name>
</gene>
<name>A0A0S4QSR9_9ACTN</name>
<dbReference type="CDD" id="cd00488">
    <property type="entry name" value="PCD_DCoH"/>
    <property type="match status" value="1"/>
</dbReference>
<evidence type="ECO:0000256" key="4">
    <source>
        <dbReference type="ARBA" id="ARBA00021735"/>
    </source>
</evidence>
<dbReference type="AlphaFoldDB" id="A0A0S4QSR9"/>
<reference evidence="7" key="1">
    <citation type="submission" date="2015-11" db="EMBL/GenBank/DDBJ databases">
        <authorList>
            <person name="Varghese N."/>
        </authorList>
    </citation>
    <scope>NUCLEOTIDE SEQUENCE [LARGE SCALE GENOMIC DNA]</scope>
    <source>
        <strain evidence="7">DSM 45899</strain>
    </source>
</reference>
<evidence type="ECO:0000256" key="2">
    <source>
        <dbReference type="ARBA" id="ARBA00006472"/>
    </source>
</evidence>